<dbReference type="Pfam" id="PF00295">
    <property type="entry name" value="Glyco_hydro_28"/>
    <property type="match status" value="1"/>
</dbReference>
<dbReference type="OrthoDB" id="339764at2759"/>
<dbReference type="AlphaFoldDB" id="B8M833"/>
<protein>
    <recommendedName>
        <fullName evidence="13">galacturonan 1,4-alpha-galacturonidase</fullName>
        <ecNumber evidence="13">3.2.1.67</ecNumber>
    </recommendedName>
</protein>
<organism evidence="17 18">
    <name type="scientific">Talaromyces stipitatus (strain ATCC 10500 / CBS 375.48 / QM 6759 / NRRL 1006)</name>
    <name type="common">Penicillium stipitatum</name>
    <dbReference type="NCBI Taxonomy" id="441959"/>
    <lineage>
        <taxon>Eukaryota</taxon>
        <taxon>Fungi</taxon>
        <taxon>Dikarya</taxon>
        <taxon>Ascomycota</taxon>
        <taxon>Pezizomycotina</taxon>
        <taxon>Eurotiomycetes</taxon>
        <taxon>Eurotiomycetidae</taxon>
        <taxon>Eurotiales</taxon>
        <taxon>Trichocomaceae</taxon>
        <taxon>Talaromyces</taxon>
        <taxon>Talaromyces sect. Talaromyces</taxon>
    </lineage>
</organism>
<comment type="function">
    <text evidence="12">Specific in hydrolyzing the terminal glycosidic bond of polygalacturonic acid and oligogalacturonates.</text>
</comment>
<dbReference type="PANTHER" id="PTHR31736:SF12">
    <property type="entry name" value="EXO-POLYGALACTURONASE, PUTATIVE-RELATED"/>
    <property type="match status" value="1"/>
</dbReference>
<reference evidence="18" key="1">
    <citation type="journal article" date="2015" name="Genome Announc.">
        <title>Genome sequence of the AIDS-associated pathogen Penicillium marneffei (ATCC18224) and its near taxonomic relative Talaromyces stipitatus (ATCC10500).</title>
        <authorList>
            <person name="Nierman W.C."/>
            <person name="Fedorova-Abrams N.D."/>
            <person name="Andrianopoulos A."/>
        </authorList>
    </citation>
    <scope>NUCLEOTIDE SEQUENCE [LARGE SCALE GENOMIC DNA]</scope>
    <source>
        <strain evidence="18">ATCC 10500 / CBS 375.48 / QM 6759 / NRRL 1006</strain>
    </source>
</reference>
<dbReference type="STRING" id="441959.B8M833"/>
<evidence type="ECO:0000256" key="10">
    <source>
        <dbReference type="ARBA" id="ARBA00023316"/>
    </source>
</evidence>
<dbReference type="GO" id="GO:0000272">
    <property type="term" value="P:polysaccharide catabolic process"/>
    <property type="evidence" value="ECO:0007669"/>
    <property type="project" value="UniProtKB-KW"/>
</dbReference>
<dbReference type="GO" id="GO:0071555">
    <property type="term" value="P:cell wall organization"/>
    <property type="evidence" value="ECO:0007669"/>
    <property type="project" value="UniProtKB-KW"/>
</dbReference>
<evidence type="ECO:0000256" key="9">
    <source>
        <dbReference type="ARBA" id="ARBA00023295"/>
    </source>
</evidence>
<dbReference type="EC" id="3.2.1.67" evidence="13"/>
<evidence type="ECO:0000313" key="18">
    <source>
        <dbReference type="Proteomes" id="UP000001745"/>
    </source>
</evidence>
<dbReference type="SUPFAM" id="SSF51126">
    <property type="entry name" value="Pectin lyase-like"/>
    <property type="match status" value="1"/>
</dbReference>
<accession>B8M833</accession>
<feature type="signal peptide" evidence="16">
    <location>
        <begin position="1"/>
        <end position="19"/>
    </location>
</feature>
<proteinExistence type="inferred from homology"/>
<dbReference type="Gene3D" id="2.160.20.10">
    <property type="entry name" value="Single-stranded right-handed beta-helix, Pectin lyase-like"/>
    <property type="match status" value="1"/>
</dbReference>
<evidence type="ECO:0000256" key="14">
    <source>
        <dbReference type="ARBA" id="ARBA00048766"/>
    </source>
</evidence>
<evidence type="ECO:0000313" key="17">
    <source>
        <dbReference type="EMBL" id="EED19995.1"/>
    </source>
</evidence>
<dbReference type="GO" id="GO:0047911">
    <property type="term" value="F:galacturan 1,4-alpha-galacturonidase activity"/>
    <property type="evidence" value="ECO:0007669"/>
    <property type="project" value="UniProtKB-EC"/>
</dbReference>
<keyword evidence="3" id="KW-0964">Secreted</keyword>
<gene>
    <name evidence="17" type="ORF">TSTA_032510</name>
</gene>
<dbReference type="InterPro" id="IPR000743">
    <property type="entry name" value="Glyco_hydro_28"/>
</dbReference>
<comment type="similarity">
    <text evidence="2 15">Belongs to the glycosyl hydrolase 28 family.</text>
</comment>
<comment type="subcellular location">
    <subcellularLocation>
        <location evidence="1">Secreted</location>
    </subcellularLocation>
</comment>
<keyword evidence="18" id="KW-1185">Reference proteome</keyword>
<keyword evidence="11" id="KW-0624">Polysaccharide degradation</keyword>
<evidence type="ECO:0000256" key="3">
    <source>
        <dbReference type="ARBA" id="ARBA00022525"/>
    </source>
</evidence>
<dbReference type="OMA" id="FWNVSEV"/>
<keyword evidence="9 15" id="KW-0326">Glycosidase</keyword>
<evidence type="ECO:0000256" key="8">
    <source>
        <dbReference type="ARBA" id="ARBA00023277"/>
    </source>
</evidence>
<evidence type="ECO:0000256" key="11">
    <source>
        <dbReference type="ARBA" id="ARBA00023326"/>
    </source>
</evidence>
<dbReference type="GO" id="GO:0004650">
    <property type="term" value="F:polygalacturonase activity"/>
    <property type="evidence" value="ECO:0007669"/>
    <property type="project" value="InterPro"/>
</dbReference>
<dbReference type="RefSeq" id="XP_002480429.1">
    <property type="nucleotide sequence ID" value="XM_002480384.1"/>
</dbReference>
<keyword evidence="5 15" id="KW-0378">Hydrolase</keyword>
<keyword evidence="10" id="KW-0961">Cell wall biogenesis/degradation</keyword>
<keyword evidence="4 16" id="KW-0732">Signal</keyword>
<dbReference type="InterPro" id="IPR012334">
    <property type="entry name" value="Pectin_lyas_fold"/>
</dbReference>
<dbReference type="PANTHER" id="PTHR31736">
    <property type="match status" value="1"/>
</dbReference>
<dbReference type="InterPro" id="IPR011050">
    <property type="entry name" value="Pectin_lyase_fold/virulence"/>
</dbReference>
<dbReference type="HOGENOM" id="CLU_016031_1_1_1"/>
<evidence type="ECO:0000256" key="2">
    <source>
        <dbReference type="ARBA" id="ARBA00008834"/>
    </source>
</evidence>
<dbReference type="GO" id="GO:0005576">
    <property type="term" value="C:extracellular region"/>
    <property type="evidence" value="ECO:0007669"/>
    <property type="project" value="UniProtKB-SubCell"/>
</dbReference>
<evidence type="ECO:0000256" key="1">
    <source>
        <dbReference type="ARBA" id="ARBA00004613"/>
    </source>
</evidence>
<evidence type="ECO:0000256" key="12">
    <source>
        <dbReference type="ARBA" id="ARBA00037312"/>
    </source>
</evidence>
<evidence type="ECO:0000256" key="4">
    <source>
        <dbReference type="ARBA" id="ARBA00022729"/>
    </source>
</evidence>
<sequence>MYWLTNLAPIAWICATALAAAASKGGVLKKGNVCTVTALGGKRDDVQNILEAFSSCGKHGTIIFPEDENYWIATRLNPVVSNVVIEWRGVWTFSDDFDYWRNNSYPIAFQNHHAGFILTGDHITIKGHGTGQIYGNGNAWYNAEQAVTQPGRPMPFVFWNVSEVLVEDFTVKDPPLWSLNIMNGTNMVFNNITCNATAVNAPYGTNWVQNTDGFDTMDANNIQLNGLTYQGGDDCIAIKPRSYNIRVSDVKCHGGNGIAIGSLGQYLEDASVKNVVVDNVEIIRYNEDMHNSAYIKTYMGGRVPQSSYESAGLPNGGGWGTVENILFSNFHIQGANTGPAITQDTGDNGTFKGTSLMAISNVAFVNFTGYLNNVANNRIASVSCSNVHPCYNIDFQNVKLNPSQNVSAYGNVSCSYIESGGVHGLLGC</sequence>
<evidence type="ECO:0000256" key="6">
    <source>
        <dbReference type="ARBA" id="ARBA00023157"/>
    </source>
</evidence>
<dbReference type="VEuPathDB" id="FungiDB:TSTA_032510"/>
<dbReference type="EMBL" id="EQ962654">
    <property type="protein sequence ID" value="EED19995.1"/>
    <property type="molecule type" value="Genomic_DNA"/>
</dbReference>
<name>B8M833_TALSN</name>
<dbReference type="GeneID" id="8099864"/>
<evidence type="ECO:0000256" key="16">
    <source>
        <dbReference type="SAM" id="SignalP"/>
    </source>
</evidence>
<evidence type="ECO:0000256" key="5">
    <source>
        <dbReference type="ARBA" id="ARBA00022801"/>
    </source>
</evidence>
<dbReference type="Proteomes" id="UP000001745">
    <property type="component" value="Unassembled WGS sequence"/>
</dbReference>
<evidence type="ECO:0000256" key="7">
    <source>
        <dbReference type="ARBA" id="ARBA00023180"/>
    </source>
</evidence>
<evidence type="ECO:0000256" key="15">
    <source>
        <dbReference type="RuleBase" id="RU361169"/>
    </source>
</evidence>
<comment type="catalytic activity">
    <reaction evidence="14">
        <text>[(1-&gt;4)-alpha-D-galacturonosyl](n) + H2O = alpha-D-galacturonate + [(1-&gt;4)-alpha-D-galacturonosyl](n-1)</text>
        <dbReference type="Rhea" id="RHEA:14117"/>
        <dbReference type="Rhea" id="RHEA-COMP:14570"/>
        <dbReference type="Rhea" id="RHEA-COMP:14572"/>
        <dbReference type="ChEBI" id="CHEBI:15377"/>
        <dbReference type="ChEBI" id="CHEBI:58658"/>
        <dbReference type="ChEBI" id="CHEBI:140523"/>
        <dbReference type="EC" id="3.2.1.67"/>
    </reaction>
</comment>
<dbReference type="PhylomeDB" id="B8M833"/>
<keyword evidence="8" id="KW-0119">Carbohydrate metabolism</keyword>
<evidence type="ECO:0000256" key="13">
    <source>
        <dbReference type="ARBA" id="ARBA00038933"/>
    </source>
</evidence>
<dbReference type="eggNOG" id="ENOG502QVQ1">
    <property type="taxonomic scope" value="Eukaryota"/>
</dbReference>
<keyword evidence="7" id="KW-0325">Glycoprotein</keyword>
<feature type="chain" id="PRO_5002874830" description="galacturonan 1,4-alpha-galacturonidase" evidence="16">
    <location>
        <begin position="20"/>
        <end position="428"/>
    </location>
</feature>
<keyword evidence="6" id="KW-1015">Disulfide bond</keyword>
<dbReference type="InParanoid" id="B8M833"/>